<reference evidence="4" key="1">
    <citation type="submission" date="2018-05" db="EMBL/GenBank/DDBJ databases">
        <authorList>
            <person name="Lanie J.A."/>
            <person name="Ng W.-L."/>
            <person name="Kazmierczak K.M."/>
            <person name="Andrzejewski T.M."/>
            <person name="Davidsen T.M."/>
            <person name="Wayne K.J."/>
            <person name="Tettelin H."/>
            <person name="Glass J.I."/>
            <person name="Rusch D."/>
            <person name="Podicherti R."/>
            <person name="Tsui H.-C.T."/>
            <person name="Winkler M.E."/>
        </authorList>
    </citation>
    <scope>NUCLEOTIDE SEQUENCE</scope>
</reference>
<dbReference type="AlphaFoldDB" id="A0A382PF98"/>
<dbReference type="InterPro" id="IPR002292">
    <property type="entry name" value="Orn/put_carbamltrans"/>
</dbReference>
<dbReference type="PRINTS" id="PR00102">
    <property type="entry name" value="OTCASE"/>
</dbReference>
<dbReference type="PANTHER" id="PTHR45753:SF3">
    <property type="entry name" value="ORNITHINE TRANSCARBAMYLASE, MITOCHONDRIAL"/>
    <property type="match status" value="1"/>
</dbReference>
<dbReference type="PROSITE" id="PS00097">
    <property type="entry name" value="CARBAMOYLTRANSFERASE"/>
    <property type="match status" value="1"/>
</dbReference>
<dbReference type="GO" id="GO:0004585">
    <property type="term" value="F:ornithine carbamoyltransferase activity"/>
    <property type="evidence" value="ECO:0007669"/>
    <property type="project" value="TreeGrafter"/>
</dbReference>
<proteinExistence type="predicted"/>
<dbReference type="InterPro" id="IPR006130">
    <property type="entry name" value="Asp/Orn_carbamoylTrfase"/>
</dbReference>
<dbReference type="Pfam" id="PF02729">
    <property type="entry name" value="OTCace_N"/>
    <property type="match status" value="1"/>
</dbReference>
<dbReference type="InterPro" id="IPR006131">
    <property type="entry name" value="Asp_carbamoyltransf_Asp/Orn-bd"/>
</dbReference>
<evidence type="ECO:0000313" key="4">
    <source>
        <dbReference type="EMBL" id="SVC71537.1"/>
    </source>
</evidence>
<organism evidence="4">
    <name type="scientific">marine metagenome</name>
    <dbReference type="NCBI Taxonomy" id="408172"/>
    <lineage>
        <taxon>unclassified sequences</taxon>
        <taxon>metagenomes</taxon>
        <taxon>ecological metagenomes</taxon>
    </lineage>
</organism>
<dbReference type="GO" id="GO:0019240">
    <property type="term" value="P:citrulline biosynthetic process"/>
    <property type="evidence" value="ECO:0007669"/>
    <property type="project" value="TreeGrafter"/>
</dbReference>
<evidence type="ECO:0000256" key="1">
    <source>
        <dbReference type="ARBA" id="ARBA00022679"/>
    </source>
</evidence>
<dbReference type="InterPro" id="IPR006132">
    <property type="entry name" value="Asp/Orn_carbamoyltranf_P-bd"/>
</dbReference>
<evidence type="ECO:0000259" key="2">
    <source>
        <dbReference type="Pfam" id="PF00185"/>
    </source>
</evidence>
<dbReference type="Pfam" id="PF00185">
    <property type="entry name" value="OTCace"/>
    <property type="match status" value="1"/>
</dbReference>
<dbReference type="PRINTS" id="PR00100">
    <property type="entry name" value="AOTCASE"/>
</dbReference>
<name>A0A382PF98_9ZZZZ</name>
<keyword evidence="1" id="KW-0808">Transferase</keyword>
<feature type="non-terminal residue" evidence="4">
    <location>
        <position position="250"/>
    </location>
</feature>
<gene>
    <name evidence="4" type="ORF">METZ01_LOCUS324391</name>
</gene>
<feature type="domain" description="Aspartate/ornithine carbamoyltransferase carbamoyl-P binding" evidence="3">
    <location>
        <begin position="3"/>
        <end position="140"/>
    </location>
</feature>
<evidence type="ECO:0008006" key="5">
    <source>
        <dbReference type="Google" id="ProtNLM"/>
    </source>
</evidence>
<feature type="domain" description="Aspartate/ornithine carbamoyltransferase Asp/Orn-binding" evidence="2">
    <location>
        <begin position="154"/>
        <end position="249"/>
    </location>
</feature>
<dbReference type="PANTHER" id="PTHR45753">
    <property type="entry name" value="ORNITHINE CARBAMOYLTRANSFERASE, MITOCHONDRIAL"/>
    <property type="match status" value="1"/>
</dbReference>
<protein>
    <recommendedName>
        <fullName evidence="5">Ornithine carbamoyltransferase</fullName>
    </recommendedName>
</protein>
<sequence length="250" mass="28092">MKYFLKENDFNAEERLEIFSLAADCKENRMQHPQSLAGQTWGMLFYKNSTRTRVSFEVGLGEMGARVVVLDKDSMQIGRGESLADTAQVFSRYLHGLVIRAFGHEVVEDFSRYGSIPIVNALTDFLHPCQIYSDVFTLAEKWGGRGDALEALRGRKLVFFGDCCCNMANSWMLAASLFGLDLVLCGPDSFQPQQDILDLMKQEGLAPRHTFTSNPDKAADGADALYTDVWVSMGKEEESRQRIAQMKPYS</sequence>
<evidence type="ECO:0000259" key="3">
    <source>
        <dbReference type="Pfam" id="PF02729"/>
    </source>
</evidence>
<dbReference type="GO" id="GO:0016597">
    <property type="term" value="F:amino acid binding"/>
    <property type="evidence" value="ECO:0007669"/>
    <property type="project" value="InterPro"/>
</dbReference>
<dbReference type="EMBL" id="UINC01106700">
    <property type="protein sequence ID" value="SVC71537.1"/>
    <property type="molecule type" value="Genomic_DNA"/>
</dbReference>
<dbReference type="SUPFAM" id="SSF53671">
    <property type="entry name" value="Aspartate/ornithine carbamoyltransferase"/>
    <property type="match status" value="1"/>
</dbReference>
<dbReference type="GO" id="GO:0042450">
    <property type="term" value="P:L-arginine biosynthetic process via ornithine"/>
    <property type="evidence" value="ECO:0007669"/>
    <property type="project" value="TreeGrafter"/>
</dbReference>
<dbReference type="Gene3D" id="3.40.50.1370">
    <property type="entry name" value="Aspartate/ornithine carbamoyltransferase"/>
    <property type="match status" value="2"/>
</dbReference>
<dbReference type="InterPro" id="IPR036901">
    <property type="entry name" value="Asp/Orn_carbamoylTrfase_sf"/>
</dbReference>
<accession>A0A382PF98</accession>